<proteinExistence type="predicted"/>
<evidence type="ECO:0000313" key="2">
    <source>
        <dbReference type="Proteomes" id="UP000095767"/>
    </source>
</evidence>
<dbReference type="EMBL" id="LWDX02042833">
    <property type="protein sequence ID" value="OEL23322.1"/>
    <property type="molecule type" value="Genomic_DNA"/>
</dbReference>
<sequence length="87" mass="10048">LRVRFPLPAPCCIKGLFYLLPCYVLGFVLKDYYCICLSRYGRDLYPTFSPTCFRLYRVKYSSLIAHEARNLDVKVLVPVSALSSPYN</sequence>
<gene>
    <name evidence="1" type="ORF">BAE44_0015659</name>
</gene>
<dbReference type="AlphaFoldDB" id="A0A1E5VDU2"/>
<comment type="caution">
    <text evidence="1">The sequence shown here is derived from an EMBL/GenBank/DDBJ whole genome shotgun (WGS) entry which is preliminary data.</text>
</comment>
<organism evidence="1 2">
    <name type="scientific">Dichanthelium oligosanthes</name>
    <dbReference type="NCBI Taxonomy" id="888268"/>
    <lineage>
        <taxon>Eukaryota</taxon>
        <taxon>Viridiplantae</taxon>
        <taxon>Streptophyta</taxon>
        <taxon>Embryophyta</taxon>
        <taxon>Tracheophyta</taxon>
        <taxon>Spermatophyta</taxon>
        <taxon>Magnoliopsida</taxon>
        <taxon>Liliopsida</taxon>
        <taxon>Poales</taxon>
        <taxon>Poaceae</taxon>
        <taxon>PACMAD clade</taxon>
        <taxon>Panicoideae</taxon>
        <taxon>Panicodae</taxon>
        <taxon>Paniceae</taxon>
        <taxon>Dichantheliinae</taxon>
        <taxon>Dichanthelium</taxon>
    </lineage>
</organism>
<keyword evidence="2" id="KW-1185">Reference proteome</keyword>
<name>A0A1E5VDU2_9POAL</name>
<feature type="non-terminal residue" evidence="1">
    <location>
        <position position="1"/>
    </location>
</feature>
<protein>
    <submittedName>
        <fullName evidence="1">Uncharacterized protein</fullName>
    </submittedName>
</protein>
<dbReference type="Proteomes" id="UP000095767">
    <property type="component" value="Unassembled WGS sequence"/>
</dbReference>
<reference evidence="1 2" key="1">
    <citation type="submission" date="2016-09" db="EMBL/GenBank/DDBJ databases">
        <title>The draft genome of Dichanthelium oligosanthes: A C3 panicoid grass species.</title>
        <authorList>
            <person name="Studer A.J."/>
            <person name="Schnable J.C."/>
            <person name="Brutnell T.P."/>
        </authorList>
    </citation>
    <scope>NUCLEOTIDE SEQUENCE [LARGE SCALE GENOMIC DNA]</scope>
    <source>
        <strain evidence="2">cv. Kellogg 1175</strain>
        <tissue evidence="1">Leaf</tissue>
    </source>
</reference>
<evidence type="ECO:0000313" key="1">
    <source>
        <dbReference type="EMBL" id="OEL23322.1"/>
    </source>
</evidence>
<accession>A0A1E5VDU2</accession>